<comment type="caution">
    <text evidence="3">The sequence shown here is derived from an EMBL/GenBank/DDBJ whole genome shotgun (WGS) entry which is preliminary data.</text>
</comment>
<feature type="compositionally biased region" description="Polar residues" evidence="1">
    <location>
        <begin position="166"/>
        <end position="185"/>
    </location>
</feature>
<feature type="transmembrane region" description="Helical" evidence="2">
    <location>
        <begin position="48"/>
        <end position="68"/>
    </location>
</feature>
<keyword evidence="2" id="KW-0812">Transmembrane</keyword>
<evidence type="ECO:0000256" key="2">
    <source>
        <dbReference type="SAM" id="Phobius"/>
    </source>
</evidence>
<gene>
    <name evidence="3" type="ORF">AAG570_010091</name>
</gene>
<evidence type="ECO:0008006" key="5">
    <source>
        <dbReference type="Google" id="ProtNLM"/>
    </source>
</evidence>
<keyword evidence="4" id="KW-1185">Reference proteome</keyword>
<feature type="compositionally biased region" description="Low complexity" evidence="1">
    <location>
        <begin position="197"/>
        <end position="208"/>
    </location>
</feature>
<dbReference type="AlphaFoldDB" id="A0ABD0Z9W3"/>
<evidence type="ECO:0000313" key="3">
    <source>
        <dbReference type="EMBL" id="KAL1132134.1"/>
    </source>
</evidence>
<evidence type="ECO:0000256" key="1">
    <source>
        <dbReference type="SAM" id="MobiDB-lite"/>
    </source>
</evidence>
<keyword evidence="2" id="KW-1133">Transmembrane helix</keyword>
<feature type="region of interest" description="Disordered" evidence="1">
    <location>
        <begin position="121"/>
        <end position="218"/>
    </location>
</feature>
<sequence>MIARYHRHRIARAIFEVTLSAQVTITHQKNPFLVAGGGGGARSASASVLQLVGSMAVLYLPYYGLVVWQAWASSQPAQPLVAVASGLLACSPSLNGILYGLRSKLLRRTVRHYWRKKMTKSELNQEIQARTPSRRPSLTPQRVWRPMSTSALGLSPRGSGAPLRHSATSTSILGQRQGGASSSNECDPHQARIRVRLGGSSSSLSGESDVTTQEEEREWRWTLAASSISLPTT</sequence>
<dbReference type="SUPFAM" id="SSF81321">
    <property type="entry name" value="Family A G protein-coupled receptor-like"/>
    <property type="match status" value="1"/>
</dbReference>
<evidence type="ECO:0000313" key="4">
    <source>
        <dbReference type="Proteomes" id="UP001558652"/>
    </source>
</evidence>
<protein>
    <recommendedName>
        <fullName evidence="5">G-protein coupled receptors family 1 profile domain-containing protein</fullName>
    </recommendedName>
</protein>
<accession>A0ABD0Z9W3</accession>
<feature type="transmembrane region" description="Helical" evidence="2">
    <location>
        <begin position="80"/>
        <end position="101"/>
    </location>
</feature>
<dbReference type="Gene3D" id="1.20.1070.10">
    <property type="entry name" value="Rhodopsin 7-helix transmembrane proteins"/>
    <property type="match status" value="1"/>
</dbReference>
<name>A0ABD0Z9W3_9HEMI</name>
<keyword evidence="2" id="KW-0472">Membrane</keyword>
<reference evidence="3 4" key="1">
    <citation type="submission" date="2024-07" db="EMBL/GenBank/DDBJ databases">
        <title>Chromosome-level genome assembly of the water stick insect Ranatra chinensis (Heteroptera: Nepidae).</title>
        <authorList>
            <person name="Liu X."/>
        </authorList>
    </citation>
    <scope>NUCLEOTIDE SEQUENCE [LARGE SCALE GENOMIC DNA]</scope>
    <source>
        <strain evidence="3">Cailab_2021Rc</strain>
        <tissue evidence="3">Muscle</tissue>
    </source>
</reference>
<feature type="compositionally biased region" description="Polar residues" evidence="1">
    <location>
        <begin position="121"/>
        <end position="140"/>
    </location>
</feature>
<organism evidence="3 4">
    <name type="scientific">Ranatra chinensis</name>
    <dbReference type="NCBI Taxonomy" id="642074"/>
    <lineage>
        <taxon>Eukaryota</taxon>
        <taxon>Metazoa</taxon>
        <taxon>Ecdysozoa</taxon>
        <taxon>Arthropoda</taxon>
        <taxon>Hexapoda</taxon>
        <taxon>Insecta</taxon>
        <taxon>Pterygota</taxon>
        <taxon>Neoptera</taxon>
        <taxon>Paraneoptera</taxon>
        <taxon>Hemiptera</taxon>
        <taxon>Heteroptera</taxon>
        <taxon>Panheteroptera</taxon>
        <taxon>Nepomorpha</taxon>
        <taxon>Nepidae</taxon>
        <taxon>Ranatrinae</taxon>
        <taxon>Ranatra</taxon>
    </lineage>
</organism>
<dbReference type="Proteomes" id="UP001558652">
    <property type="component" value="Unassembled WGS sequence"/>
</dbReference>
<proteinExistence type="predicted"/>
<dbReference type="EMBL" id="JBFDAA010000005">
    <property type="protein sequence ID" value="KAL1132134.1"/>
    <property type="molecule type" value="Genomic_DNA"/>
</dbReference>